<gene>
    <name evidence="11" type="ORF">B9Q06_00160</name>
</gene>
<dbReference type="InterPro" id="IPR033762">
    <property type="entry name" value="MCM_OB"/>
</dbReference>
<dbReference type="PROSITE" id="PS50051">
    <property type="entry name" value="MCM_2"/>
    <property type="match status" value="1"/>
</dbReference>
<dbReference type="InterPro" id="IPR041562">
    <property type="entry name" value="MCM_lid"/>
</dbReference>
<dbReference type="Pfam" id="PF17207">
    <property type="entry name" value="MCM_OB"/>
    <property type="match status" value="1"/>
</dbReference>
<keyword evidence="6" id="KW-0347">Helicase</keyword>
<feature type="domain" description="MCM C-terminal AAA(+) ATPase" evidence="10">
    <location>
        <begin position="319"/>
        <end position="524"/>
    </location>
</feature>
<evidence type="ECO:0000313" key="12">
    <source>
        <dbReference type="Proteomes" id="UP000241284"/>
    </source>
</evidence>
<evidence type="ECO:0000256" key="6">
    <source>
        <dbReference type="ARBA" id="ARBA00022806"/>
    </source>
</evidence>
<dbReference type="Gene3D" id="3.40.50.300">
    <property type="entry name" value="P-loop containing nucleotide triphosphate hydrolases"/>
    <property type="match status" value="1"/>
</dbReference>
<dbReference type="InterPro" id="IPR012340">
    <property type="entry name" value="NA-bd_OB-fold"/>
</dbReference>
<keyword evidence="7 9" id="KW-0067">ATP-binding</keyword>
<dbReference type="GO" id="GO:0005524">
    <property type="term" value="F:ATP binding"/>
    <property type="evidence" value="ECO:0007669"/>
    <property type="project" value="UniProtKB-KW"/>
</dbReference>
<evidence type="ECO:0000256" key="3">
    <source>
        <dbReference type="ARBA" id="ARBA00022705"/>
    </source>
</evidence>
<dbReference type="EC" id="3.6.4.12" evidence="2"/>
<evidence type="ECO:0000256" key="5">
    <source>
        <dbReference type="ARBA" id="ARBA00022801"/>
    </source>
</evidence>
<dbReference type="Proteomes" id="UP000241284">
    <property type="component" value="Unassembled WGS sequence"/>
</dbReference>
<dbReference type="AlphaFoldDB" id="A0A2R6BDT7"/>
<keyword evidence="5" id="KW-0378">Hydrolase</keyword>
<dbReference type="SMART" id="SM00350">
    <property type="entry name" value="MCM"/>
    <property type="match status" value="1"/>
</dbReference>
<dbReference type="SUPFAM" id="SSF52540">
    <property type="entry name" value="P-loop containing nucleoside triphosphate hydrolases"/>
    <property type="match status" value="1"/>
</dbReference>
<dbReference type="Pfam" id="PF00493">
    <property type="entry name" value="MCM"/>
    <property type="match status" value="1"/>
</dbReference>
<evidence type="ECO:0000256" key="2">
    <source>
        <dbReference type="ARBA" id="ARBA00012551"/>
    </source>
</evidence>
<evidence type="ECO:0000256" key="7">
    <source>
        <dbReference type="ARBA" id="ARBA00022840"/>
    </source>
</evidence>
<proteinExistence type="inferred from homology"/>
<evidence type="ECO:0000256" key="8">
    <source>
        <dbReference type="ARBA" id="ARBA00023125"/>
    </source>
</evidence>
<evidence type="ECO:0000313" key="11">
    <source>
        <dbReference type="EMBL" id="PSN96608.1"/>
    </source>
</evidence>
<dbReference type="SUPFAM" id="SSF50249">
    <property type="entry name" value="Nucleic acid-binding proteins"/>
    <property type="match status" value="1"/>
</dbReference>
<keyword evidence="3" id="KW-0235">DNA replication</keyword>
<dbReference type="Gene3D" id="2.40.50.140">
    <property type="entry name" value="Nucleic acid-binding proteins"/>
    <property type="match status" value="1"/>
</dbReference>
<dbReference type="InterPro" id="IPR031327">
    <property type="entry name" value="MCM"/>
</dbReference>
<dbReference type="Pfam" id="PF17855">
    <property type="entry name" value="MCM_lid"/>
    <property type="match status" value="1"/>
</dbReference>
<dbReference type="GO" id="GO:0017116">
    <property type="term" value="F:single-stranded DNA helicase activity"/>
    <property type="evidence" value="ECO:0007669"/>
    <property type="project" value="TreeGrafter"/>
</dbReference>
<reference evidence="11 12" key="1">
    <citation type="submission" date="2017-04" db="EMBL/GenBank/DDBJ databases">
        <title>Novel microbial lineages endemic to geothermal iron-oxide mats fill important gaps in the evolutionary history of Archaea.</title>
        <authorList>
            <person name="Jay Z.J."/>
            <person name="Beam J.P."/>
            <person name="Dlakic M."/>
            <person name="Rusch D.B."/>
            <person name="Kozubal M.A."/>
            <person name="Inskeep W.P."/>
        </authorList>
    </citation>
    <scope>NUCLEOTIDE SEQUENCE [LARGE SCALE GENOMIC DNA]</scope>
    <source>
        <strain evidence="11">ECH_B_2</strain>
    </source>
</reference>
<dbReference type="GO" id="GO:0016787">
    <property type="term" value="F:hydrolase activity"/>
    <property type="evidence" value="ECO:0007669"/>
    <property type="project" value="UniProtKB-KW"/>
</dbReference>
<dbReference type="GO" id="GO:0042555">
    <property type="term" value="C:MCM complex"/>
    <property type="evidence" value="ECO:0007669"/>
    <property type="project" value="TreeGrafter"/>
</dbReference>
<comment type="caution">
    <text evidence="11">The sequence shown here is derived from an EMBL/GenBank/DDBJ whole genome shotgun (WGS) entry which is preliminary data.</text>
</comment>
<protein>
    <recommendedName>
        <fullName evidence="2">DNA helicase</fullName>
        <ecNumber evidence="2">3.6.4.12</ecNumber>
    </recommendedName>
</protein>
<dbReference type="PANTHER" id="PTHR11630">
    <property type="entry name" value="DNA REPLICATION LICENSING FACTOR MCM FAMILY MEMBER"/>
    <property type="match status" value="1"/>
</dbReference>
<keyword evidence="4 9" id="KW-0547">Nucleotide-binding</keyword>
<dbReference type="PANTHER" id="PTHR11630:SF66">
    <property type="entry name" value="DNA REPLICATION LICENSING FACTOR MCM4"/>
    <property type="match status" value="1"/>
</dbReference>
<keyword evidence="8 9" id="KW-0238">DNA-binding</keyword>
<dbReference type="GO" id="GO:0006260">
    <property type="term" value="P:DNA replication"/>
    <property type="evidence" value="ECO:0007669"/>
    <property type="project" value="UniProtKB-KW"/>
</dbReference>
<dbReference type="Gene3D" id="2.20.28.10">
    <property type="match status" value="1"/>
</dbReference>
<name>A0A2R6BDT7_9ARCH</name>
<dbReference type="Gene3D" id="3.30.1640.10">
    <property type="entry name" value="mini-chromosome maintenance (MCM) complex, chain A, domain 1"/>
    <property type="match status" value="1"/>
</dbReference>
<dbReference type="InterPro" id="IPR003593">
    <property type="entry name" value="AAA+_ATPase"/>
</dbReference>
<dbReference type="GO" id="GO:0003697">
    <property type="term" value="F:single-stranded DNA binding"/>
    <property type="evidence" value="ECO:0007669"/>
    <property type="project" value="TreeGrafter"/>
</dbReference>
<dbReference type="Pfam" id="PF14551">
    <property type="entry name" value="MCM_N"/>
    <property type="match status" value="1"/>
</dbReference>
<dbReference type="SMART" id="SM00382">
    <property type="entry name" value="AAA"/>
    <property type="match status" value="1"/>
</dbReference>
<evidence type="ECO:0000259" key="10">
    <source>
        <dbReference type="PROSITE" id="PS50051"/>
    </source>
</evidence>
<dbReference type="Gene3D" id="1.10.10.10">
    <property type="entry name" value="Winged helix-like DNA-binding domain superfamily/Winged helix DNA-binding domain"/>
    <property type="match status" value="1"/>
</dbReference>
<sequence>MVVVLVVEVASMLDLATIQRRFLTFLTEFRFNGELVYKNRVNEMVANKSRSLIVDFDHLIEHDRDLARSIQLRPDYSMPALKKALLEALERQDPEYAGEVREKALKNQQIKGEVSGFAEAASLIPLNVRFRFPQGSSVRLRELGAEHVDTLVQVEAVALRVSVSKPYLVIPVYRCVKCGFMEPGVVGLTEVFAPARCPNILEGDKCNGPMILDASSSYSINHQRILLQERQEELESGVLPRGVQAMLTDDLVDKVKPGSRIRVTGIFRAYKPAKTQSERGLETFLEINFFELAEKDYDVLELSQKDLEEIRRMASDPWLKEKMIESLAPGIYGLRDIKEAILLALVGAPPVYLPDNTRVRGDSHILIIGDPGTGKSQLLQTVSKLVPRGIYTSGKGSSGVGLTAAVVKDTRGEFMLEAGAMVLADGGVCLIDEIDKMDESDRSAIHEALEQQTVTITKAGIHATLNARCGVIAAGNPTFGKYLRDRSVADNINLPPTILSRFDLIFIVEDKPDDERDKELADFVLKVRGQGQISVPYSPDTMRKYISYARMNCNPELSEAAAESLNSFYIEMRRKSESPDSPIVITTRQLEGLVRLTKANARLRLSQVAVAEDAESAIRLYKIFLQGIGVQTLTGEKADLSTVYVGKTSEELGMMARIDVLLAKMLEEAGSEGVLEADFKQRCKEEGFSERDVEKFLEMRKRGGMLFEPKPGRIRRT</sequence>
<dbReference type="InterPro" id="IPR027417">
    <property type="entry name" value="P-loop_NTPase"/>
</dbReference>
<dbReference type="InterPro" id="IPR001208">
    <property type="entry name" value="MCM_dom"/>
</dbReference>
<evidence type="ECO:0000256" key="1">
    <source>
        <dbReference type="ARBA" id="ARBA00008010"/>
    </source>
</evidence>
<comment type="similarity">
    <text evidence="1 9">Belongs to the MCM family.</text>
</comment>
<dbReference type="InterPro" id="IPR036388">
    <property type="entry name" value="WH-like_DNA-bd_sf"/>
</dbReference>
<dbReference type="EMBL" id="NEXH01000001">
    <property type="protein sequence ID" value="PSN96608.1"/>
    <property type="molecule type" value="Genomic_DNA"/>
</dbReference>
<organism evidence="11 12">
    <name type="scientific">Candidatus Marsarchaeota G2 archaeon ECH_B_2</name>
    <dbReference type="NCBI Taxonomy" id="1978160"/>
    <lineage>
        <taxon>Archaea</taxon>
        <taxon>Candidatus Marsarchaeota</taxon>
        <taxon>Candidatus Marsarchaeota group 2</taxon>
    </lineage>
</organism>
<dbReference type="InterPro" id="IPR027925">
    <property type="entry name" value="MCM_N"/>
</dbReference>
<evidence type="ECO:0000256" key="9">
    <source>
        <dbReference type="RuleBase" id="RU004070"/>
    </source>
</evidence>
<dbReference type="PRINTS" id="PR01657">
    <property type="entry name" value="MCMFAMILY"/>
</dbReference>
<evidence type="ECO:0000256" key="4">
    <source>
        <dbReference type="ARBA" id="ARBA00022741"/>
    </source>
</evidence>
<dbReference type="FunFam" id="3.40.50.300:FF:000826">
    <property type="entry name" value="Replicative DNA helicase Mcm"/>
    <property type="match status" value="1"/>
</dbReference>
<accession>A0A2R6BDT7</accession>